<evidence type="ECO:0000313" key="10">
    <source>
        <dbReference type="EMBL" id="TPX58284.1"/>
    </source>
</evidence>
<dbReference type="PANTHER" id="PTHR44313:SF1">
    <property type="entry name" value="DNAJ HOMOLOG SUBFAMILY C MEMBER 17"/>
    <property type="match status" value="1"/>
</dbReference>
<evidence type="ECO:0000256" key="5">
    <source>
        <dbReference type="ARBA" id="ARBA00023242"/>
    </source>
</evidence>
<feature type="region of interest" description="Disordered" evidence="7">
    <location>
        <begin position="243"/>
        <end position="301"/>
    </location>
</feature>
<evidence type="ECO:0000256" key="7">
    <source>
        <dbReference type="SAM" id="MobiDB-lite"/>
    </source>
</evidence>
<keyword evidence="5" id="KW-0539">Nucleus</keyword>
<accession>A0A507E367</accession>
<dbReference type="InterPro" id="IPR052094">
    <property type="entry name" value="Pre-mRNA-splicing_ERAD"/>
</dbReference>
<proteinExistence type="predicted"/>
<keyword evidence="4" id="KW-0143">Chaperone</keyword>
<dbReference type="AlphaFoldDB" id="A0A507E367"/>
<evidence type="ECO:0000256" key="3">
    <source>
        <dbReference type="ARBA" id="ARBA00022490"/>
    </source>
</evidence>
<dbReference type="CDD" id="cd06257">
    <property type="entry name" value="DnaJ"/>
    <property type="match status" value="1"/>
</dbReference>
<keyword evidence="6" id="KW-0694">RNA-binding</keyword>
<comment type="subcellular location">
    <subcellularLocation>
        <location evidence="2">Cytoplasm</location>
    </subcellularLocation>
    <subcellularLocation>
        <location evidence="1">Nucleus</location>
    </subcellularLocation>
</comment>
<feature type="domain" description="J" evidence="8">
    <location>
        <begin position="7"/>
        <end position="73"/>
    </location>
</feature>
<evidence type="ECO:0000256" key="6">
    <source>
        <dbReference type="PROSITE-ProRule" id="PRU00176"/>
    </source>
</evidence>
<feature type="compositionally biased region" description="Pro residues" evidence="7">
    <location>
        <begin position="270"/>
        <end position="293"/>
    </location>
</feature>
<dbReference type="GO" id="GO:0005681">
    <property type="term" value="C:spliceosomal complex"/>
    <property type="evidence" value="ECO:0007669"/>
    <property type="project" value="TreeGrafter"/>
</dbReference>
<dbReference type="InterPro" id="IPR012677">
    <property type="entry name" value="Nucleotide-bd_a/b_plait_sf"/>
</dbReference>
<name>A0A507E367_9FUNG</name>
<evidence type="ECO:0000256" key="4">
    <source>
        <dbReference type="ARBA" id="ARBA00023186"/>
    </source>
</evidence>
<dbReference type="SMART" id="SM00271">
    <property type="entry name" value="DnaJ"/>
    <property type="match status" value="1"/>
</dbReference>
<dbReference type="PRINTS" id="PR00625">
    <property type="entry name" value="JDOMAIN"/>
</dbReference>
<comment type="caution">
    <text evidence="10">The sequence shown here is derived from an EMBL/GenBank/DDBJ whole genome shotgun (WGS) entry which is preliminary data.</text>
</comment>
<dbReference type="InterPro" id="IPR036869">
    <property type="entry name" value="J_dom_sf"/>
</dbReference>
<dbReference type="PROSITE" id="PS50076">
    <property type="entry name" value="DNAJ_2"/>
    <property type="match status" value="1"/>
</dbReference>
<feature type="domain" description="RRM" evidence="9">
    <location>
        <begin position="186"/>
        <end position="242"/>
    </location>
</feature>
<dbReference type="Pfam" id="PF00226">
    <property type="entry name" value="DnaJ"/>
    <property type="match status" value="1"/>
</dbReference>
<dbReference type="Gene3D" id="3.30.70.330">
    <property type="match status" value="1"/>
</dbReference>
<protein>
    <recommendedName>
        <fullName evidence="12">J domain-containing protein</fullName>
    </recommendedName>
</protein>
<evidence type="ECO:0000256" key="1">
    <source>
        <dbReference type="ARBA" id="ARBA00004123"/>
    </source>
</evidence>
<dbReference type="SUPFAM" id="SSF54928">
    <property type="entry name" value="RNA-binding domain, RBD"/>
    <property type="match status" value="1"/>
</dbReference>
<dbReference type="PROSITE" id="PS50102">
    <property type="entry name" value="RRM"/>
    <property type="match status" value="1"/>
</dbReference>
<dbReference type="Proteomes" id="UP000318582">
    <property type="component" value="Unassembled WGS sequence"/>
</dbReference>
<reference evidence="10 11" key="1">
    <citation type="journal article" date="2019" name="Sci. Rep.">
        <title>Comparative genomics of chytrid fungi reveal insights into the obligate biotrophic and pathogenic lifestyle of Synchytrium endobioticum.</title>
        <authorList>
            <person name="van de Vossenberg B.T.L.H."/>
            <person name="Warris S."/>
            <person name="Nguyen H.D.T."/>
            <person name="van Gent-Pelzer M.P.E."/>
            <person name="Joly D.L."/>
            <person name="van de Geest H.C."/>
            <person name="Bonants P.J.M."/>
            <person name="Smith D.S."/>
            <person name="Levesque C.A."/>
            <person name="van der Lee T.A.J."/>
        </authorList>
    </citation>
    <scope>NUCLEOTIDE SEQUENCE [LARGE SCALE GENOMIC DNA]</scope>
    <source>
        <strain evidence="10 11">CBS 809.83</strain>
    </source>
</reference>
<dbReference type="GO" id="GO:0003723">
    <property type="term" value="F:RNA binding"/>
    <property type="evidence" value="ECO:0007669"/>
    <property type="project" value="UniProtKB-UniRule"/>
</dbReference>
<dbReference type="InterPro" id="IPR001623">
    <property type="entry name" value="DnaJ_domain"/>
</dbReference>
<dbReference type="GO" id="GO:0000390">
    <property type="term" value="P:spliceosomal complex disassembly"/>
    <property type="evidence" value="ECO:0007669"/>
    <property type="project" value="TreeGrafter"/>
</dbReference>
<dbReference type="InterPro" id="IPR035979">
    <property type="entry name" value="RBD_domain_sf"/>
</dbReference>
<evidence type="ECO:0000313" key="11">
    <source>
        <dbReference type="Proteomes" id="UP000318582"/>
    </source>
</evidence>
<evidence type="ECO:0000259" key="8">
    <source>
        <dbReference type="PROSITE" id="PS50076"/>
    </source>
</evidence>
<dbReference type="Gene3D" id="1.10.287.110">
    <property type="entry name" value="DnaJ domain"/>
    <property type="match status" value="1"/>
</dbReference>
<dbReference type="STRING" id="109895.A0A507E367"/>
<dbReference type="PANTHER" id="PTHR44313">
    <property type="entry name" value="DNAJ HOMOLOG SUBFAMILY C MEMBER 17"/>
    <property type="match status" value="1"/>
</dbReference>
<dbReference type="EMBL" id="QEAQ01000038">
    <property type="protein sequence ID" value="TPX58284.1"/>
    <property type="molecule type" value="Genomic_DNA"/>
</dbReference>
<dbReference type="InterPro" id="IPR000504">
    <property type="entry name" value="RRM_dom"/>
</dbReference>
<organism evidence="10 11">
    <name type="scientific">Powellomyces hirtus</name>
    <dbReference type="NCBI Taxonomy" id="109895"/>
    <lineage>
        <taxon>Eukaryota</taxon>
        <taxon>Fungi</taxon>
        <taxon>Fungi incertae sedis</taxon>
        <taxon>Chytridiomycota</taxon>
        <taxon>Chytridiomycota incertae sedis</taxon>
        <taxon>Chytridiomycetes</taxon>
        <taxon>Spizellomycetales</taxon>
        <taxon>Powellomycetaceae</taxon>
        <taxon>Powellomyces</taxon>
    </lineage>
</organism>
<evidence type="ECO:0000259" key="9">
    <source>
        <dbReference type="PROSITE" id="PS50102"/>
    </source>
</evidence>
<evidence type="ECO:0000256" key="2">
    <source>
        <dbReference type="ARBA" id="ARBA00004496"/>
    </source>
</evidence>
<dbReference type="SUPFAM" id="SSF46565">
    <property type="entry name" value="Chaperone J-domain"/>
    <property type="match status" value="1"/>
</dbReference>
<dbReference type="GO" id="GO:0005737">
    <property type="term" value="C:cytoplasm"/>
    <property type="evidence" value="ECO:0007669"/>
    <property type="project" value="UniProtKB-SubCell"/>
</dbReference>
<gene>
    <name evidence="10" type="ORF">PhCBS80983_g03223</name>
</gene>
<keyword evidence="3" id="KW-0963">Cytoplasm</keyword>
<evidence type="ECO:0008006" key="12">
    <source>
        <dbReference type="Google" id="ProtNLM"/>
    </source>
</evidence>
<sequence>MTSAEEDYYGLLEVPYGATDAQIRKAYRKRALKFHPDKVGPDDAKAAHMFHLLSVASDTLSDPAKRSVYDSLYKARIAQKRKLDAMDASLRQARSDLEAREGAAKRAKDTGFAAAVQRRNEIDRLREEGLKKAQAAEEQRRQMSTAHVQEAVREAMRHRVETAASVADCTVRAKWKTRNVTFTLGDLQNAFGRYGKVDKVIMNSKGKGSAMVVFESIFDAQSAIRDQYSKHLRDLQLSWAGGSEPSCLSTTHPATPPRPSSTPTSQPQPSAKPPPPPPPPKPDPTPAPHPQPIFTPGGFDDDYEIITLMKMRQAAADKASLAT</sequence>
<keyword evidence="11" id="KW-1185">Reference proteome</keyword>